<gene>
    <name evidence="1" type="ORF">PGIGA_G00050180</name>
</gene>
<accession>A0ACC5X3A6</accession>
<reference evidence="1 2" key="1">
    <citation type="journal article" date="2022" name="bioRxiv">
        <title>An ancient truncated duplication of the anti-Mullerian hormone receptor type 2 gene is a potential conserved master sex determinant in the Pangasiidae catfish family.</title>
        <authorList>
            <person name="Wen M."/>
            <person name="Pan Q."/>
            <person name="Jouanno E."/>
            <person name="Montfort J."/>
            <person name="Zahm M."/>
            <person name="Cabau C."/>
            <person name="Klopp C."/>
            <person name="Iampietro C."/>
            <person name="Roques C."/>
            <person name="Bouchez O."/>
            <person name="Castinel A."/>
            <person name="Donnadieu C."/>
            <person name="Parrinello H."/>
            <person name="Poncet C."/>
            <person name="Belmonte E."/>
            <person name="Gautier V."/>
            <person name="Avarre J.-C."/>
            <person name="Dugue R."/>
            <person name="Gustiano R."/>
            <person name="Ha T.T.T."/>
            <person name="Campet M."/>
            <person name="Sriphairoj K."/>
            <person name="Ribolli J."/>
            <person name="de Almeida F.L."/>
            <person name="Desvignes T."/>
            <person name="Postlethwait J.H."/>
            <person name="Bucao C.F."/>
            <person name="Robinson-Rechavi M."/>
            <person name="Bobe J."/>
            <person name="Herpin A."/>
            <person name="Guiguen Y."/>
        </authorList>
    </citation>
    <scope>NUCLEOTIDE SEQUENCE [LARGE SCALE GENOMIC DNA]</scope>
    <source>
        <strain evidence="1">YG-Dec2019</strain>
    </source>
</reference>
<comment type="caution">
    <text evidence="1">The sequence shown here is derived from an EMBL/GenBank/DDBJ whole genome shotgun (WGS) entry which is preliminary data.</text>
</comment>
<dbReference type="EMBL" id="CM040466">
    <property type="protein sequence ID" value="MCI4385416.1"/>
    <property type="molecule type" value="Genomic_DNA"/>
</dbReference>
<sequence>MTPGGSLTLRDANIQLVGYDFCEGLLDIISNIWIDQTARSFLNDVRVDLSHCDYRFDYWGKGTTVTVTSAVQGPPQSLFPVWQCGSASDNLITLGCVTRDLASADGLIFKWADEKGSALTDVVQYPAVRGSGGFTSVSQVRVKASDWTQSKKFTCRVENAKGYKEALLQKKVVPELPASLLLTTPTQTEIDNGTATFICLATQFSPKTHTFKWTRGNTDLSNKVKHTILSPDKDAYTAVSILEVGASEWTGSSSPVKCEFSQKKWIAAKEAIYAPCDLKSPQVRIIPPSPEDMLIKRAGQLECRAEGQVGFKGIKWLIDGKEISSLPETNVSTETTVTLITPISFDEWSDGTKFTCEVEHSAFALQYETVDYQRGNGKKECPKVYLLAPPESSGESVTLTCYVKDFYPKEVAVSWLVDDKQVDDLSGYEQNTTRVIERDNLFSVYSQLIVKTADWKSGVVYSCRVYHESIVDPVRHISRSITVTSNPSTLVNLSLNVPQTCHTF</sequence>
<organism evidence="1 2">
    <name type="scientific">Pangasianodon gigas</name>
    <name type="common">Mekong giant catfish</name>
    <name type="synonym">Pangasius gigas</name>
    <dbReference type="NCBI Taxonomy" id="30993"/>
    <lineage>
        <taxon>Eukaryota</taxon>
        <taxon>Metazoa</taxon>
        <taxon>Chordata</taxon>
        <taxon>Craniata</taxon>
        <taxon>Vertebrata</taxon>
        <taxon>Euteleostomi</taxon>
        <taxon>Actinopterygii</taxon>
        <taxon>Neopterygii</taxon>
        <taxon>Teleostei</taxon>
        <taxon>Ostariophysi</taxon>
        <taxon>Siluriformes</taxon>
        <taxon>Pangasiidae</taxon>
        <taxon>Pangasianodon</taxon>
    </lineage>
</organism>
<dbReference type="Proteomes" id="UP000829447">
    <property type="component" value="Linkage Group LG13"/>
</dbReference>
<protein>
    <submittedName>
        <fullName evidence="1">Uncharacterized protein</fullName>
    </submittedName>
</protein>
<name>A0ACC5X3A6_PANGG</name>
<keyword evidence="2" id="KW-1185">Reference proteome</keyword>
<evidence type="ECO:0000313" key="1">
    <source>
        <dbReference type="EMBL" id="MCI4385416.1"/>
    </source>
</evidence>
<evidence type="ECO:0000313" key="2">
    <source>
        <dbReference type="Proteomes" id="UP000829447"/>
    </source>
</evidence>
<proteinExistence type="predicted"/>